<dbReference type="InterPro" id="IPR004821">
    <property type="entry name" value="Cyt_trans-like"/>
</dbReference>
<gene>
    <name evidence="9" type="ORF">BaOVIS_003030</name>
</gene>
<evidence type="ECO:0000256" key="3">
    <source>
        <dbReference type="ARBA" id="ARBA00022679"/>
    </source>
</evidence>
<dbReference type="AlphaFoldDB" id="A0A9W5TBZ4"/>
<name>A0A9W5TBZ4_BABOV</name>
<dbReference type="PANTHER" id="PTHR39321:SF3">
    <property type="entry name" value="PHOSPHOPANTETHEINE ADENYLYLTRANSFERASE"/>
    <property type="match status" value="1"/>
</dbReference>
<dbReference type="Proteomes" id="UP001057455">
    <property type="component" value="Unassembled WGS sequence"/>
</dbReference>
<dbReference type="GO" id="GO:0070566">
    <property type="term" value="F:adenylyltransferase activity"/>
    <property type="evidence" value="ECO:0007669"/>
    <property type="project" value="UniProtKB-ARBA"/>
</dbReference>
<comment type="caution">
    <text evidence="9">The sequence shown here is derived from an EMBL/GenBank/DDBJ whole genome shotgun (WGS) entry which is preliminary data.</text>
</comment>
<accession>A0A9W5TBZ4</accession>
<keyword evidence="7" id="KW-0520">NAD</keyword>
<reference evidence="9" key="1">
    <citation type="submission" date="2019-12" db="EMBL/GenBank/DDBJ databases">
        <title>Genome sequence of Babesia ovis.</title>
        <authorList>
            <person name="Yamagishi J."/>
            <person name="Sevinc F."/>
            <person name="Xuan X."/>
        </authorList>
    </citation>
    <scope>NUCLEOTIDE SEQUENCE</scope>
    <source>
        <strain evidence="9">Selcuk</strain>
    </source>
</reference>
<evidence type="ECO:0000256" key="7">
    <source>
        <dbReference type="ARBA" id="ARBA00023027"/>
    </source>
</evidence>
<dbReference type="CDD" id="cd02165">
    <property type="entry name" value="NMNAT"/>
    <property type="match status" value="1"/>
</dbReference>
<comment type="pathway">
    <text evidence="1">Cofactor biosynthesis; NAD(+) biosynthesis.</text>
</comment>
<keyword evidence="10" id="KW-1185">Reference proteome</keyword>
<dbReference type="GO" id="GO:0005524">
    <property type="term" value="F:ATP binding"/>
    <property type="evidence" value="ECO:0007669"/>
    <property type="project" value="UniProtKB-KW"/>
</dbReference>
<evidence type="ECO:0000313" key="9">
    <source>
        <dbReference type="EMBL" id="GFE52899.1"/>
    </source>
</evidence>
<dbReference type="SUPFAM" id="SSF52374">
    <property type="entry name" value="Nucleotidylyl transferase"/>
    <property type="match status" value="1"/>
</dbReference>
<dbReference type="OrthoDB" id="422187at2759"/>
<dbReference type="Pfam" id="PF01467">
    <property type="entry name" value="CTP_transf_like"/>
    <property type="match status" value="1"/>
</dbReference>
<evidence type="ECO:0000256" key="1">
    <source>
        <dbReference type="ARBA" id="ARBA00004790"/>
    </source>
</evidence>
<dbReference type="InterPro" id="IPR005248">
    <property type="entry name" value="NadD/NMNAT"/>
</dbReference>
<sequence>MKDPKVMAKSTKVKTRVLLFAGTFDPITLGHILMLRQCIDTEFFDEIWVLPSGKRTDKAFRVSDECRLEQCRIVVDDLRSQKANVIVCDYEIQLGRNIDSYFTVKHFQEKHPEHDFYFFIGSDLLPQLLLWPFGKEFVDITKILIAHREGYPINKADIDNLKQYELLSELLQRKSRKMETSSASSTLVRQQLADRVKCDEVGTLHPGIMQYITEKALYGAKTPI</sequence>
<feature type="domain" description="Cytidyltransferase-like" evidence="8">
    <location>
        <begin position="19"/>
        <end position="190"/>
    </location>
</feature>
<dbReference type="HAMAP" id="MF_00244">
    <property type="entry name" value="NaMN_adenylyltr"/>
    <property type="match status" value="1"/>
</dbReference>
<organism evidence="9 10">
    <name type="scientific">Babesia ovis</name>
    <dbReference type="NCBI Taxonomy" id="5869"/>
    <lineage>
        <taxon>Eukaryota</taxon>
        <taxon>Sar</taxon>
        <taxon>Alveolata</taxon>
        <taxon>Apicomplexa</taxon>
        <taxon>Aconoidasida</taxon>
        <taxon>Piroplasmida</taxon>
        <taxon>Babesiidae</taxon>
        <taxon>Babesia</taxon>
    </lineage>
</organism>
<keyword evidence="2" id="KW-0662">Pyridine nucleotide biosynthesis</keyword>
<evidence type="ECO:0000256" key="5">
    <source>
        <dbReference type="ARBA" id="ARBA00022741"/>
    </source>
</evidence>
<proteinExistence type="inferred from homology"/>
<keyword evidence="6" id="KW-0067">ATP-binding</keyword>
<evidence type="ECO:0000313" key="10">
    <source>
        <dbReference type="Proteomes" id="UP001057455"/>
    </source>
</evidence>
<keyword evidence="4 9" id="KW-0548">Nucleotidyltransferase</keyword>
<evidence type="ECO:0000256" key="4">
    <source>
        <dbReference type="ARBA" id="ARBA00022695"/>
    </source>
</evidence>
<dbReference type="GO" id="GO:0009435">
    <property type="term" value="P:NAD+ biosynthetic process"/>
    <property type="evidence" value="ECO:0007669"/>
    <property type="project" value="InterPro"/>
</dbReference>
<dbReference type="EMBL" id="BLIY01000003">
    <property type="protein sequence ID" value="GFE52899.1"/>
    <property type="molecule type" value="Genomic_DNA"/>
</dbReference>
<evidence type="ECO:0000256" key="6">
    <source>
        <dbReference type="ARBA" id="ARBA00022840"/>
    </source>
</evidence>
<keyword evidence="5" id="KW-0547">Nucleotide-binding</keyword>
<dbReference type="Gene3D" id="3.40.50.620">
    <property type="entry name" value="HUPs"/>
    <property type="match status" value="1"/>
</dbReference>
<evidence type="ECO:0000256" key="2">
    <source>
        <dbReference type="ARBA" id="ARBA00022642"/>
    </source>
</evidence>
<keyword evidence="3" id="KW-0808">Transferase</keyword>
<dbReference type="InterPro" id="IPR014729">
    <property type="entry name" value="Rossmann-like_a/b/a_fold"/>
</dbReference>
<evidence type="ECO:0000259" key="8">
    <source>
        <dbReference type="Pfam" id="PF01467"/>
    </source>
</evidence>
<protein>
    <submittedName>
        <fullName evidence="9">Nicotinate-nucleotide adenylyltransferase</fullName>
    </submittedName>
</protein>
<dbReference type="PANTHER" id="PTHR39321">
    <property type="entry name" value="NICOTINATE-NUCLEOTIDE ADENYLYLTRANSFERASE-RELATED"/>
    <property type="match status" value="1"/>
</dbReference>